<dbReference type="Pfam" id="PF01944">
    <property type="entry name" value="SpoIIM"/>
    <property type="match status" value="1"/>
</dbReference>
<comment type="caution">
    <text evidence="2">The sequence shown here is derived from an EMBL/GenBank/DDBJ whole genome shotgun (WGS) entry which is preliminary data.</text>
</comment>
<reference evidence="2 3" key="1">
    <citation type="submission" date="2020-07" db="EMBL/GenBank/DDBJ databases">
        <title>Characterization and genome sequencing of isolate MD1, a novel member within the family Lachnospiraceae.</title>
        <authorList>
            <person name="Rettenmaier R."/>
            <person name="Di Bello L."/>
            <person name="Zinser C."/>
            <person name="Scheitz K."/>
            <person name="Liebl W."/>
            <person name="Zverlov V."/>
        </authorList>
    </citation>
    <scope>NUCLEOTIDE SEQUENCE [LARGE SCALE GENOMIC DNA]</scope>
    <source>
        <strain evidence="2 3">MD1</strain>
    </source>
</reference>
<proteinExistence type="predicted"/>
<keyword evidence="1" id="KW-1133">Transmembrane helix</keyword>
<organism evidence="2 3">
    <name type="scientific">Variimorphobacter saccharofermentans</name>
    <dbReference type="NCBI Taxonomy" id="2755051"/>
    <lineage>
        <taxon>Bacteria</taxon>
        <taxon>Bacillati</taxon>
        <taxon>Bacillota</taxon>
        <taxon>Clostridia</taxon>
        <taxon>Lachnospirales</taxon>
        <taxon>Lachnospiraceae</taxon>
        <taxon>Variimorphobacter</taxon>
    </lineage>
</organism>
<keyword evidence="1" id="KW-0472">Membrane</keyword>
<feature type="transmembrane region" description="Helical" evidence="1">
    <location>
        <begin position="12"/>
        <end position="35"/>
    </location>
</feature>
<dbReference type="EMBL" id="JACEGA010000001">
    <property type="protein sequence ID" value="MBB2183061.1"/>
    <property type="molecule type" value="Genomic_DNA"/>
</dbReference>
<dbReference type="AlphaFoldDB" id="A0A839K2Z8"/>
<keyword evidence="3" id="KW-1185">Reference proteome</keyword>
<sequence length="203" mass="23586">MKRLKLYINRLNIIQVSIFLLMIGLFFGIICSNVFQDNYIQKIQEYEDNVFSKITSSDINYTGLFQYTLRKHLNEYFIFWLLSITILGIPYMAFKITSFGFFTGFFISAATMQYGMKGILLVLVYYFPHGLIYLPVALACLYKGFLLNRSIYHDNHSRMDSIFKILKSYMMILIFLAAAILIGSFLEAYIGGFILKKSLSLFT</sequence>
<keyword evidence="1" id="KW-0812">Transmembrane</keyword>
<dbReference type="RefSeq" id="WP_228352744.1">
    <property type="nucleotide sequence ID" value="NZ_JACEGA010000001.1"/>
</dbReference>
<feature type="transmembrane region" description="Helical" evidence="1">
    <location>
        <begin position="169"/>
        <end position="195"/>
    </location>
</feature>
<dbReference type="InterPro" id="IPR002798">
    <property type="entry name" value="SpoIIM-like"/>
</dbReference>
<evidence type="ECO:0000256" key="1">
    <source>
        <dbReference type="SAM" id="Phobius"/>
    </source>
</evidence>
<protein>
    <submittedName>
        <fullName evidence="2">Stage II sporulation protein M</fullName>
    </submittedName>
</protein>
<evidence type="ECO:0000313" key="2">
    <source>
        <dbReference type="EMBL" id="MBB2183061.1"/>
    </source>
</evidence>
<evidence type="ECO:0000313" key="3">
    <source>
        <dbReference type="Proteomes" id="UP000574276"/>
    </source>
</evidence>
<feature type="transmembrane region" description="Helical" evidence="1">
    <location>
        <begin position="76"/>
        <end position="94"/>
    </location>
</feature>
<accession>A0A839K2Z8</accession>
<name>A0A839K2Z8_9FIRM</name>
<dbReference type="Proteomes" id="UP000574276">
    <property type="component" value="Unassembled WGS sequence"/>
</dbReference>
<gene>
    <name evidence="2" type="ORF">H0486_09235</name>
</gene>